<dbReference type="FunCoup" id="F0XI91">
    <property type="interactions" value="23"/>
</dbReference>
<evidence type="ECO:0000256" key="5">
    <source>
        <dbReference type="ARBA" id="ARBA00023136"/>
    </source>
</evidence>
<feature type="transmembrane region" description="Helical" evidence="7">
    <location>
        <begin position="16"/>
        <end position="42"/>
    </location>
</feature>
<evidence type="ECO:0000256" key="1">
    <source>
        <dbReference type="ARBA" id="ARBA00004141"/>
    </source>
</evidence>
<evidence type="ECO:0000313" key="10">
    <source>
        <dbReference type="Proteomes" id="UP000007796"/>
    </source>
</evidence>
<dbReference type="Proteomes" id="UP000007796">
    <property type="component" value="Unassembled WGS sequence"/>
</dbReference>
<dbReference type="EMBL" id="GL629769">
    <property type="protein sequence ID" value="EFX02951.1"/>
    <property type="molecule type" value="Genomic_DNA"/>
</dbReference>
<name>F0XI91_GROCL</name>
<comment type="subcellular location">
    <subcellularLocation>
        <location evidence="1">Membrane</location>
        <topology evidence="1">Multi-pass membrane protein</topology>
    </subcellularLocation>
</comment>
<dbReference type="PRINTS" id="PR01036">
    <property type="entry name" value="TCRTETB"/>
</dbReference>
<dbReference type="Pfam" id="PF07690">
    <property type="entry name" value="MFS_1"/>
    <property type="match status" value="1"/>
</dbReference>
<dbReference type="Gene3D" id="1.20.1720.10">
    <property type="entry name" value="Multidrug resistance protein D"/>
    <property type="match status" value="1"/>
</dbReference>
<dbReference type="GeneID" id="25975918"/>
<dbReference type="PANTHER" id="PTHR23501">
    <property type="entry name" value="MAJOR FACILITATOR SUPERFAMILY"/>
    <property type="match status" value="1"/>
</dbReference>
<dbReference type="GO" id="GO:0022857">
    <property type="term" value="F:transmembrane transporter activity"/>
    <property type="evidence" value="ECO:0007669"/>
    <property type="project" value="InterPro"/>
</dbReference>
<feature type="region of interest" description="Disordered" evidence="6">
    <location>
        <begin position="542"/>
        <end position="569"/>
    </location>
</feature>
<dbReference type="CDD" id="cd17502">
    <property type="entry name" value="MFS_Azr1_MDR_like"/>
    <property type="match status" value="1"/>
</dbReference>
<dbReference type="AlphaFoldDB" id="F0XI91"/>
<feature type="transmembrane region" description="Helical" evidence="7">
    <location>
        <begin position="324"/>
        <end position="345"/>
    </location>
</feature>
<evidence type="ECO:0000256" key="7">
    <source>
        <dbReference type="SAM" id="Phobius"/>
    </source>
</evidence>
<evidence type="ECO:0000259" key="8">
    <source>
        <dbReference type="PROSITE" id="PS50850"/>
    </source>
</evidence>
<feature type="transmembrane region" description="Helical" evidence="7">
    <location>
        <begin position="383"/>
        <end position="404"/>
    </location>
</feature>
<dbReference type="FunFam" id="1.20.1250.20:FF:000196">
    <property type="entry name" value="MFS toxin efflux pump (AflT)"/>
    <property type="match status" value="1"/>
</dbReference>
<keyword evidence="3 7" id="KW-0812">Transmembrane</keyword>
<dbReference type="RefSeq" id="XP_014172433.1">
    <property type="nucleotide sequence ID" value="XM_014316958.1"/>
</dbReference>
<evidence type="ECO:0000313" key="9">
    <source>
        <dbReference type="EMBL" id="EFX02951.1"/>
    </source>
</evidence>
<feature type="transmembrane region" description="Helical" evidence="7">
    <location>
        <begin position="352"/>
        <end position="371"/>
    </location>
</feature>
<dbReference type="eggNOG" id="KOG0254">
    <property type="taxonomic scope" value="Eukaryota"/>
</dbReference>
<protein>
    <submittedName>
        <fullName evidence="9">Major facilitator superfamily transporter toxin efflux pump</fullName>
    </submittedName>
</protein>
<feature type="transmembrane region" description="Helical" evidence="7">
    <location>
        <begin position="174"/>
        <end position="194"/>
    </location>
</feature>
<evidence type="ECO:0000256" key="2">
    <source>
        <dbReference type="ARBA" id="ARBA00022448"/>
    </source>
</evidence>
<dbReference type="InterPro" id="IPR011701">
    <property type="entry name" value="MFS"/>
</dbReference>
<keyword evidence="2" id="KW-0813">Transport</keyword>
<keyword evidence="5 7" id="KW-0472">Membrane</keyword>
<dbReference type="InterPro" id="IPR020846">
    <property type="entry name" value="MFS_dom"/>
</dbReference>
<feature type="region of interest" description="Disordered" evidence="6">
    <location>
        <begin position="589"/>
        <end position="631"/>
    </location>
</feature>
<dbReference type="PANTHER" id="PTHR23501:SF198">
    <property type="entry name" value="AZOLE RESISTANCE PROTEIN 1-RELATED"/>
    <property type="match status" value="1"/>
</dbReference>
<keyword evidence="10" id="KW-1185">Reference proteome</keyword>
<dbReference type="HOGENOM" id="CLU_366027_0_0_1"/>
<feature type="transmembrane region" description="Helical" evidence="7">
    <location>
        <begin position="54"/>
        <end position="76"/>
    </location>
</feature>
<dbReference type="FunFam" id="1.20.1720.10:FF:000012">
    <property type="entry name" value="MFS toxin efflux pump (AflT)"/>
    <property type="match status" value="1"/>
</dbReference>
<feature type="transmembrane region" description="Helical" evidence="7">
    <location>
        <begin position="143"/>
        <end position="162"/>
    </location>
</feature>
<dbReference type="GO" id="GO:0005886">
    <property type="term" value="C:plasma membrane"/>
    <property type="evidence" value="ECO:0007669"/>
    <property type="project" value="TreeGrafter"/>
</dbReference>
<feature type="transmembrane region" description="Helical" evidence="7">
    <location>
        <begin position="247"/>
        <end position="264"/>
    </location>
</feature>
<keyword evidence="4 7" id="KW-1133">Transmembrane helix</keyword>
<feature type="transmembrane region" description="Helical" evidence="7">
    <location>
        <begin position="284"/>
        <end position="304"/>
    </location>
</feature>
<organism evidence="10">
    <name type="scientific">Grosmannia clavigera (strain kw1407 / UAMH 11150)</name>
    <name type="common">Blue stain fungus</name>
    <name type="synonym">Graphiocladiella clavigera</name>
    <dbReference type="NCBI Taxonomy" id="655863"/>
    <lineage>
        <taxon>Eukaryota</taxon>
        <taxon>Fungi</taxon>
        <taxon>Dikarya</taxon>
        <taxon>Ascomycota</taxon>
        <taxon>Pezizomycotina</taxon>
        <taxon>Sordariomycetes</taxon>
        <taxon>Sordariomycetidae</taxon>
        <taxon>Ophiostomatales</taxon>
        <taxon>Ophiostomataceae</taxon>
        <taxon>Leptographium</taxon>
    </lineage>
</organism>
<sequence>MNSSEDESQYPTGLKLWLVVFSLCMSVFLVALDQTIIAPALGTITDQFDSITDIGWYGASYLLTSTAMQPIFGTVYRLFNVKATFLAAVIVFELGSLVSAVAPTSIAFIVGRAIAGLGTAGIFSGTFVILGFMLPLRKRPATFGLFGALWGISSVVGPLLGGAFADHVTWRWCFYINLSIGGVAMTAVIFMLHLPRDDKTGGGLKSILSRVLQLDLPGAFTLIPSIIMLLIALQWGGTKYPWHNSRVIGLFVGAGVGAVVFVGIEIWQQDKGLLPPRFFRNRSVLCAMLFAMFFGASFFPMVYYLSLYFQAVQGDSAVHAGIKILPFLIAMVISSMLSGVLVTNFGYYNPVMICETALLTAGAGLIASFWIDTPMHEWLGYQVVMGLGTGVCFQAPIIIVQNILAQELIPQATACVQFFQSLGGSVFIAVSQTVFENGLVQHLVHDVPDIDSSLIVNSGASQIRQLLINMGRADAIDAVLGAYVLAARNVASETSELLEPIPDCIKFINSPYGTLPANAIDNDTMNGPVYVLAVQTACADDTQKRDRNPDDDGPPPANDVVQELGNPIVSEDDGEKVIVQFKRKTAQVYRPTRTSAANAANSGRDTRPLSKSNRTSGTKATGPTSDNHSGEVRAVDCGAERYCTHACLLGLRDGGPLDWRCPNVRQLTKSASIGTQKWHQQHHPIGYADFMRLLRQQLADDLDKYGKLDAIGLLFRLTLQPFGYCEAAKGVQTVDWPRLQTELGAYAEAEALWEQRCTGVCA</sequence>
<dbReference type="SUPFAM" id="SSF103473">
    <property type="entry name" value="MFS general substrate transporter"/>
    <property type="match status" value="1"/>
</dbReference>
<feature type="domain" description="Major facilitator superfamily (MFS) profile" evidence="8">
    <location>
        <begin position="19"/>
        <end position="489"/>
    </location>
</feature>
<evidence type="ECO:0000256" key="4">
    <source>
        <dbReference type="ARBA" id="ARBA00022989"/>
    </source>
</evidence>
<feature type="transmembrane region" description="Helical" evidence="7">
    <location>
        <begin position="214"/>
        <end position="235"/>
    </location>
</feature>
<feature type="compositionally biased region" description="Polar residues" evidence="6">
    <location>
        <begin position="592"/>
        <end position="627"/>
    </location>
</feature>
<feature type="transmembrane region" description="Helical" evidence="7">
    <location>
        <begin position="114"/>
        <end position="136"/>
    </location>
</feature>
<feature type="transmembrane region" description="Helical" evidence="7">
    <location>
        <begin position="83"/>
        <end position="102"/>
    </location>
</feature>
<evidence type="ECO:0000256" key="3">
    <source>
        <dbReference type="ARBA" id="ARBA00022692"/>
    </source>
</evidence>
<dbReference type="OrthoDB" id="10021397at2759"/>
<accession>F0XI91</accession>
<evidence type="ECO:0000256" key="6">
    <source>
        <dbReference type="SAM" id="MobiDB-lite"/>
    </source>
</evidence>
<dbReference type="Gene3D" id="1.20.1250.20">
    <property type="entry name" value="MFS general substrate transporter like domains"/>
    <property type="match status" value="1"/>
</dbReference>
<reference evidence="9 10" key="1">
    <citation type="journal article" date="2011" name="Proc. Natl. Acad. Sci. U.S.A.">
        <title>Genome and transcriptome analyses of the mountain pine beetle-fungal symbiont Grosmannia clavigera, a lodgepole pine pathogen.</title>
        <authorList>
            <person name="DiGuistini S."/>
            <person name="Wang Y."/>
            <person name="Liao N.Y."/>
            <person name="Taylor G."/>
            <person name="Tanguay P."/>
            <person name="Feau N."/>
            <person name="Henrissat B."/>
            <person name="Chan S.K."/>
            <person name="Hesse-Orce U."/>
            <person name="Alamouti S.M."/>
            <person name="Tsui C.K.M."/>
            <person name="Docking R.T."/>
            <person name="Levasseur A."/>
            <person name="Haridas S."/>
            <person name="Robertson G."/>
            <person name="Birol I."/>
            <person name="Holt R.A."/>
            <person name="Marra M.A."/>
            <person name="Hamelin R.C."/>
            <person name="Hirst M."/>
            <person name="Jones S.J.M."/>
            <person name="Bohlmann J."/>
            <person name="Breuil C."/>
        </authorList>
    </citation>
    <scope>NUCLEOTIDE SEQUENCE [LARGE SCALE GENOMIC DNA]</scope>
    <source>
        <strain evidence="10">kw1407 / UAMH 11150</strain>
    </source>
</reference>
<dbReference type="InParanoid" id="F0XI91"/>
<gene>
    <name evidence="9" type="ORF">CMQ_2880</name>
</gene>
<dbReference type="PROSITE" id="PS50850">
    <property type="entry name" value="MFS"/>
    <property type="match status" value="1"/>
</dbReference>
<dbReference type="InterPro" id="IPR036259">
    <property type="entry name" value="MFS_trans_sf"/>
</dbReference>
<proteinExistence type="predicted"/>